<dbReference type="OrthoDB" id="248091at2"/>
<feature type="domain" description="Transposase IS200-like" evidence="2">
    <location>
        <begin position="13"/>
        <end position="189"/>
    </location>
</feature>
<dbReference type="SMART" id="SM01321">
    <property type="entry name" value="Y1_Tnp"/>
    <property type="match status" value="1"/>
</dbReference>
<evidence type="ECO:0000256" key="1">
    <source>
        <dbReference type="SAM" id="MobiDB-lite"/>
    </source>
</evidence>
<dbReference type="PANTHER" id="PTHR34322:SF2">
    <property type="entry name" value="TRANSPOSASE IS200-LIKE DOMAIN-CONTAINING PROTEIN"/>
    <property type="match status" value="1"/>
</dbReference>
<feature type="region of interest" description="Disordered" evidence="1">
    <location>
        <begin position="215"/>
        <end position="265"/>
    </location>
</feature>
<dbReference type="PANTHER" id="PTHR34322">
    <property type="entry name" value="TRANSPOSASE, Y1_TNP DOMAIN-CONTAINING"/>
    <property type="match status" value="1"/>
</dbReference>
<accession>A0A518G6Z0</accession>
<feature type="compositionally biased region" description="Polar residues" evidence="1">
    <location>
        <begin position="254"/>
        <end position="263"/>
    </location>
</feature>
<protein>
    <recommendedName>
        <fullName evidence="2">Transposase IS200-like domain-containing protein</fullName>
    </recommendedName>
</protein>
<evidence type="ECO:0000313" key="3">
    <source>
        <dbReference type="EMBL" id="QDV24350.1"/>
    </source>
</evidence>
<dbReference type="GO" id="GO:0003677">
    <property type="term" value="F:DNA binding"/>
    <property type="evidence" value="ECO:0007669"/>
    <property type="project" value="InterPro"/>
</dbReference>
<evidence type="ECO:0000313" key="4">
    <source>
        <dbReference type="Proteomes" id="UP000318017"/>
    </source>
</evidence>
<dbReference type="Proteomes" id="UP000318017">
    <property type="component" value="Chromosome"/>
</dbReference>
<keyword evidence="4" id="KW-1185">Reference proteome</keyword>
<dbReference type="GO" id="GO:0006313">
    <property type="term" value="P:DNA transposition"/>
    <property type="evidence" value="ECO:0007669"/>
    <property type="project" value="InterPro"/>
</dbReference>
<dbReference type="SUPFAM" id="SSF143422">
    <property type="entry name" value="Transposase IS200-like"/>
    <property type="match status" value="1"/>
</dbReference>
<evidence type="ECO:0000259" key="2">
    <source>
        <dbReference type="SMART" id="SM01321"/>
    </source>
</evidence>
<dbReference type="Gene3D" id="3.30.70.1290">
    <property type="entry name" value="Transposase IS200-like"/>
    <property type="match status" value="1"/>
</dbReference>
<dbReference type="EMBL" id="CP036298">
    <property type="protein sequence ID" value="QDV24350.1"/>
    <property type="molecule type" value="Genomic_DNA"/>
</dbReference>
<sequence>MARTKRSELFTADEIAVVHVMNRVVRRCFLIGVDPASGRNFDHRKRWIEDELEKSAANFGIDLIAFSLLSNHMHLILRSRPDVVATWNDLEVSRRWLMLCPIRKDAHGKAAEPSEAELNAIRLNPDKVSEIRSRLSNISWWMRLMCQRIAQRANREDGMEGHFWQSRFRGVRLIDEQAILAAAAYVDLNPIRAELAETIEASDFTSVQRRIRSLPQEGRPAVAENPPLEHTAVEPEPSGPADAVDSPELPFSKASKSSPTPTATPVHACLRTSAPNRYLAPVQIDEQGDAIGALPSHGKDRCSDKGFASMSAVDYLELLDWTARKIAPGKRGMTPTDAPPVLERIGMKPTAWCQLVKHFGVLFRLVAGRPHHVDAFRSRLRSGPFYLPNKTRELLAG</sequence>
<dbReference type="InterPro" id="IPR002686">
    <property type="entry name" value="Transposase_17"/>
</dbReference>
<dbReference type="KEGG" id="ahel:Q31a_26670"/>
<dbReference type="RefSeq" id="WP_145077935.1">
    <property type="nucleotide sequence ID" value="NZ_CP036298.1"/>
</dbReference>
<reference evidence="3 4" key="1">
    <citation type="submission" date="2019-02" db="EMBL/GenBank/DDBJ databases">
        <title>Deep-cultivation of Planctomycetes and their phenomic and genomic characterization uncovers novel biology.</title>
        <authorList>
            <person name="Wiegand S."/>
            <person name="Jogler M."/>
            <person name="Boedeker C."/>
            <person name="Pinto D."/>
            <person name="Vollmers J."/>
            <person name="Rivas-Marin E."/>
            <person name="Kohn T."/>
            <person name="Peeters S.H."/>
            <person name="Heuer A."/>
            <person name="Rast P."/>
            <person name="Oberbeckmann S."/>
            <person name="Bunk B."/>
            <person name="Jeske O."/>
            <person name="Meyerdierks A."/>
            <person name="Storesund J.E."/>
            <person name="Kallscheuer N."/>
            <person name="Luecker S."/>
            <person name="Lage O.M."/>
            <person name="Pohl T."/>
            <person name="Merkel B.J."/>
            <person name="Hornburger P."/>
            <person name="Mueller R.-W."/>
            <person name="Bruemmer F."/>
            <person name="Labrenz M."/>
            <person name="Spormann A.M."/>
            <person name="Op den Camp H."/>
            <person name="Overmann J."/>
            <person name="Amann R."/>
            <person name="Jetten M.S.M."/>
            <person name="Mascher T."/>
            <person name="Medema M.H."/>
            <person name="Devos D.P."/>
            <person name="Kaster A.-K."/>
            <person name="Ovreas L."/>
            <person name="Rohde M."/>
            <person name="Galperin M.Y."/>
            <person name="Jogler C."/>
        </authorList>
    </citation>
    <scope>NUCLEOTIDE SEQUENCE [LARGE SCALE GENOMIC DNA]</scope>
    <source>
        <strain evidence="3 4">Q31a</strain>
    </source>
</reference>
<dbReference type="InterPro" id="IPR036515">
    <property type="entry name" value="Transposase_17_sf"/>
</dbReference>
<gene>
    <name evidence="3" type="ORF">Q31a_26670</name>
</gene>
<proteinExistence type="predicted"/>
<dbReference type="AlphaFoldDB" id="A0A518G6Z0"/>
<dbReference type="GO" id="GO:0004803">
    <property type="term" value="F:transposase activity"/>
    <property type="evidence" value="ECO:0007669"/>
    <property type="project" value="InterPro"/>
</dbReference>
<organism evidence="3 4">
    <name type="scientific">Aureliella helgolandensis</name>
    <dbReference type="NCBI Taxonomy" id="2527968"/>
    <lineage>
        <taxon>Bacteria</taxon>
        <taxon>Pseudomonadati</taxon>
        <taxon>Planctomycetota</taxon>
        <taxon>Planctomycetia</taxon>
        <taxon>Pirellulales</taxon>
        <taxon>Pirellulaceae</taxon>
        <taxon>Aureliella</taxon>
    </lineage>
</organism>
<name>A0A518G6Z0_9BACT</name>